<dbReference type="Gene3D" id="1.10.510.10">
    <property type="entry name" value="Transferase(Phosphotransferase) domain 1"/>
    <property type="match status" value="1"/>
</dbReference>
<dbReference type="PANTHER" id="PTHR44329">
    <property type="entry name" value="SERINE/THREONINE-PROTEIN KINASE TNNI3K-RELATED"/>
    <property type="match status" value="1"/>
</dbReference>
<feature type="domain" description="Protein kinase" evidence="1">
    <location>
        <begin position="176"/>
        <end position="435"/>
    </location>
</feature>
<gene>
    <name evidence="2" type="ORF">OSTQU699_LOCUS9030</name>
</gene>
<name>A0A8S1J8N0_9CHLO</name>
<evidence type="ECO:0000313" key="2">
    <source>
        <dbReference type="EMBL" id="CAD7703673.1"/>
    </source>
</evidence>
<sequence length="454" mass="50404">MSTIGQHFYPGDDAVHCNPDRCWRYNCRILRFLEQQLQETTSLENLPDALGKAKRALWWTREHLCYERLANAMHIRRSLIHHHTRAFNMKKFFTAIEAQCAVEKICSALTAFLETFSLHISGLEDRVPQTDIDEDKRTLNSYLGYVLGLCACKFDGVPAVVVDEWNGSKQEHSRQLKAFPPITEDSVDKREQISLVLRKCKWKGGTFALKETAVDDKRDPAQLARAFGEASCIASCHNSPFVVKFVQITQCGNLLLELGDEDLMTWLKRNKPADLKLKLQFLQQAAAGLADVHAQGLVHCNFKDEKLVIFNGRNVKISALSSLVPSTLATCTAMIENGGAWWVAPEVFGGMPHTSGSDIYSFGVVMHVVVAETQPYRGDCSPAAVYDKKMCGQTPCDLPSTCPGSLVQLMSECCSVDPARRPPSMNDVGTRLERIMGELASAGPAVNLNSIPLQ</sequence>
<dbReference type="EMBL" id="CAJHUC010002356">
    <property type="protein sequence ID" value="CAD7703673.1"/>
    <property type="molecule type" value="Genomic_DNA"/>
</dbReference>
<dbReference type="Proteomes" id="UP000708148">
    <property type="component" value="Unassembled WGS sequence"/>
</dbReference>
<dbReference type="InterPro" id="IPR051681">
    <property type="entry name" value="Ser/Thr_Kinases-Pseudokinases"/>
</dbReference>
<organism evidence="2 3">
    <name type="scientific">Ostreobium quekettii</name>
    <dbReference type="NCBI Taxonomy" id="121088"/>
    <lineage>
        <taxon>Eukaryota</taxon>
        <taxon>Viridiplantae</taxon>
        <taxon>Chlorophyta</taxon>
        <taxon>core chlorophytes</taxon>
        <taxon>Ulvophyceae</taxon>
        <taxon>TCBD clade</taxon>
        <taxon>Bryopsidales</taxon>
        <taxon>Ostreobineae</taxon>
        <taxon>Ostreobiaceae</taxon>
        <taxon>Ostreobium</taxon>
    </lineage>
</organism>
<dbReference type="InterPro" id="IPR011009">
    <property type="entry name" value="Kinase-like_dom_sf"/>
</dbReference>
<comment type="caution">
    <text evidence="2">The sequence shown here is derived from an EMBL/GenBank/DDBJ whole genome shotgun (WGS) entry which is preliminary data.</text>
</comment>
<proteinExistence type="predicted"/>
<dbReference type="AlphaFoldDB" id="A0A8S1J8N0"/>
<dbReference type="GO" id="GO:0005524">
    <property type="term" value="F:ATP binding"/>
    <property type="evidence" value="ECO:0007669"/>
    <property type="project" value="InterPro"/>
</dbReference>
<protein>
    <recommendedName>
        <fullName evidence="1">Protein kinase domain-containing protein</fullName>
    </recommendedName>
</protein>
<feature type="non-terminal residue" evidence="2">
    <location>
        <position position="454"/>
    </location>
</feature>
<reference evidence="2" key="1">
    <citation type="submission" date="2020-12" db="EMBL/GenBank/DDBJ databases">
        <authorList>
            <person name="Iha C."/>
        </authorList>
    </citation>
    <scope>NUCLEOTIDE SEQUENCE</scope>
</reference>
<dbReference type="SUPFAM" id="SSF56112">
    <property type="entry name" value="Protein kinase-like (PK-like)"/>
    <property type="match status" value="1"/>
</dbReference>
<evidence type="ECO:0000313" key="3">
    <source>
        <dbReference type="Proteomes" id="UP000708148"/>
    </source>
</evidence>
<evidence type="ECO:0000259" key="1">
    <source>
        <dbReference type="PROSITE" id="PS50011"/>
    </source>
</evidence>
<dbReference type="GO" id="GO:0004674">
    <property type="term" value="F:protein serine/threonine kinase activity"/>
    <property type="evidence" value="ECO:0007669"/>
    <property type="project" value="TreeGrafter"/>
</dbReference>
<keyword evidence="3" id="KW-1185">Reference proteome</keyword>
<dbReference type="Pfam" id="PF00069">
    <property type="entry name" value="Pkinase"/>
    <property type="match status" value="1"/>
</dbReference>
<dbReference type="InterPro" id="IPR000719">
    <property type="entry name" value="Prot_kinase_dom"/>
</dbReference>
<dbReference type="OrthoDB" id="598358at2759"/>
<dbReference type="PROSITE" id="PS50011">
    <property type="entry name" value="PROTEIN_KINASE_DOM"/>
    <property type="match status" value="1"/>
</dbReference>
<accession>A0A8S1J8N0</accession>